<evidence type="ECO:0000313" key="8">
    <source>
        <dbReference type="Proteomes" id="UP000886847"/>
    </source>
</evidence>
<evidence type="ECO:0000313" key="7">
    <source>
        <dbReference type="EMBL" id="HIX49902.1"/>
    </source>
</evidence>
<dbReference type="PRINTS" id="PR00125">
    <property type="entry name" value="ATPASEDELTA"/>
</dbReference>
<dbReference type="Proteomes" id="UP000886847">
    <property type="component" value="Unassembled WGS sequence"/>
</dbReference>
<dbReference type="EMBL" id="DXEW01000005">
    <property type="protein sequence ID" value="HIX49902.1"/>
    <property type="molecule type" value="Genomic_DNA"/>
</dbReference>
<evidence type="ECO:0000256" key="6">
    <source>
        <dbReference type="ARBA" id="ARBA00023310"/>
    </source>
</evidence>
<sequence length="72" mass="7857">MNEQRPAAQVVLARNPGPDTMRKIKQFAESRGCGRVNFEIDPGIIGGVVIYIGDTVYDGSVKSRLEHIKGSL</sequence>
<keyword evidence="4" id="KW-0406">Ion transport</keyword>
<evidence type="ECO:0000256" key="2">
    <source>
        <dbReference type="ARBA" id="ARBA00022448"/>
    </source>
</evidence>
<evidence type="ECO:0000256" key="5">
    <source>
        <dbReference type="ARBA" id="ARBA00023136"/>
    </source>
</evidence>
<name>A0A9D1W073_9FIRM</name>
<evidence type="ECO:0000256" key="1">
    <source>
        <dbReference type="ARBA" id="ARBA00004370"/>
    </source>
</evidence>
<dbReference type="Pfam" id="PF00213">
    <property type="entry name" value="OSCP"/>
    <property type="match status" value="1"/>
</dbReference>
<proteinExistence type="predicted"/>
<evidence type="ECO:0000256" key="4">
    <source>
        <dbReference type="ARBA" id="ARBA00023065"/>
    </source>
</evidence>
<dbReference type="InterPro" id="IPR000711">
    <property type="entry name" value="ATPase_OSCP/dsu"/>
</dbReference>
<evidence type="ECO:0000256" key="3">
    <source>
        <dbReference type="ARBA" id="ARBA00022781"/>
    </source>
</evidence>
<keyword evidence="5" id="KW-0472">Membrane</keyword>
<dbReference type="AlphaFoldDB" id="A0A9D1W073"/>
<dbReference type="GO" id="GO:0046933">
    <property type="term" value="F:proton-transporting ATP synthase activity, rotational mechanism"/>
    <property type="evidence" value="ECO:0007669"/>
    <property type="project" value="InterPro"/>
</dbReference>
<dbReference type="GO" id="GO:0016020">
    <property type="term" value="C:membrane"/>
    <property type="evidence" value="ECO:0007669"/>
    <property type="project" value="UniProtKB-SubCell"/>
</dbReference>
<keyword evidence="6" id="KW-0066">ATP synthesis</keyword>
<reference evidence="7" key="1">
    <citation type="journal article" date="2021" name="PeerJ">
        <title>Extensive microbial diversity within the chicken gut microbiome revealed by metagenomics and culture.</title>
        <authorList>
            <person name="Gilroy R."/>
            <person name="Ravi A."/>
            <person name="Getino M."/>
            <person name="Pursley I."/>
            <person name="Horton D.L."/>
            <person name="Alikhan N.F."/>
            <person name="Baker D."/>
            <person name="Gharbi K."/>
            <person name="Hall N."/>
            <person name="Watson M."/>
            <person name="Adriaenssens E.M."/>
            <person name="Foster-Nyarko E."/>
            <person name="Jarju S."/>
            <person name="Secka A."/>
            <person name="Antonio M."/>
            <person name="Oren A."/>
            <person name="Chaudhuri R.R."/>
            <person name="La Ragione R."/>
            <person name="Hildebrand F."/>
            <person name="Pallen M.J."/>
        </authorList>
    </citation>
    <scope>NUCLEOTIDE SEQUENCE</scope>
    <source>
        <strain evidence="7">2189</strain>
    </source>
</reference>
<reference evidence="7" key="2">
    <citation type="submission" date="2021-04" db="EMBL/GenBank/DDBJ databases">
        <authorList>
            <person name="Gilroy R."/>
        </authorList>
    </citation>
    <scope>NUCLEOTIDE SEQUENCE</scope>
    <source>
        <strain evidence="7">2189</strain>
    </source>
</reference>
<comment type="caution">
    <text evidence="7">The sequence shown here is derived from an EMBL/GenBank/DDBJ whole genome shotgun (WGS) entry which is preliminary data.</text>
</comment>
<organism evidence="7 8">
    <name type="scientific">Candidatus Borkfalkia faecavium</name>
    <dbReference type="NCBI Taxonomy" id="2838508"/>
    <lineage>
        <taxon>Bacteria</taxon>
        <taxon>Bacillati</taxon>
        <taxon>Bacillota</taxon>
        <taxon>Clostridia</taxon>
        <taxon>Christensenellales</taxon>
        <taxon>Christensenellaceae</taxon>
        <taxon>Candidatus Borkfalkia</taxon>
    </lineage>
</organism>
<comment type="subcellular location">
    <subcellularLocation>
        <location evidence="1">Membrane</location>
    </subcellularLocation>
</comment>
<keyword evidence="3" id="KW-0375">Hydrogen ion transport</keyword>
<gene>
    <name evidence="7" type="ORF">H9851_01290</name>
</gene>
<keyword evidence="2" id="KW-0813">Transport</keyword>
<protein>
    <submittedName>
        <fullName evidence="7">F0F1 ATP synthase subunit delta</fullName>
    </submittedName>
</protein>
<accession>A0A9D1W073</accession>